<feature type="region of interest" description="Disordered" evidence="1">
    <location>
        <begin position="34"/>
        <end position="58"/>
    </location>
</feature>
<proteinExistence type="predicted"/>
<gene>
    <name evidence="3" type="ORF">KTS45_13485</name>
</gene>
<dbReference type="RefSeq" id="WP_162318049.1">
    <property type="nucleotide sequence ID" value="NZ_JAHQXF010000002.1"/>
</dbReference>
<evidence type="ECO:0000313" key="3">
    <source>
        <dbReference type="EMBL" id="MBV0925212.1"/>
    </source>
</evidence>
<feature type="compositionally biased region" description="Polar residues" evidence="1">
    <location>
        <begin position="43"/>
        <end position="58"/>
    </location>
</feature>
<evidence type="ECO:0000256" key="1">
    <source>
        <dbReference type="SAM" id="MobiDB-lite"/>
    </source>
</evidence>
<protein>
    <submittedName>
        <fullName evidence="3">Alanyl-tRNA synthetase</fullName>
    </submittedName>
</protein>
<dbReference type="EMBL" id="JAHQXF010000002">
    <property type="protein sequence ID" value="MBV0925212.1"/>
    <property type="molecule type" value="Genomic_DNA"/>
</dbReference>
<feature type="transmembrane region" description="Helical" evidence="2">
    <location>
        <begin position="6"/>
        <end position="22"/>
    </location>
</feature>
<dbReference type="Gene3D" id="3.10.310.40">
    <property type="match status" value="1"/>
</dbReference>
<comment type="caution">
    <text evidence="3">The sequence shown here is derived from an EMBL/GenBank/DDBJ whole genome shotgun (WGS) entry which is preliminary data.</text>
</comment>
<keyword evidence="2" id="KW-0472">Membrane</keyword>
<organism evidence="3 4">
    <name type="scientific">Haloarcula limicola</name>
    <dbReference type="NCBI Taxonomy" id="1429915"/>
    <lineage>
        <taxon>Archaea</taxon>
        <taxon>Methanobacteriati</taxon>
        <taxon>Methanobacteriota</taxon>
        <taxon>Stenosarchaea group</taxon>
        <taxon>Halobacteria</taxon>
        <taxon>Halobacteriales</taxon>
        <taxon>Haloarculaceae</taxon>
        <taxon>Haloarcula</taxon>
    </lineage>
</organism>
<sequence>MNELTLAVFVVIILGTNVYWWRRERITRQSLTHSRERLEAAPNEQNDTRVPQGDGTNIQRKRAAEAAAEMLETAPETLPEEVYQLEQKVRSLQGELTDIRTQWADSWWNARSAPSVDETSPHLYTVELPDGKLAEAKAFAKRAVDDEYGITIVSVSGEDVFAVGVGDAMVPRFNAEDIADQITEIGGGGGGGDNRVATGGGVAELEQATNQIASRIRNRIQSETISNEHNESQSLK</sequence>
<dbReference type="OrthoDB" id="214469at2157"/>
<keyword evidence="2" id="KW-0812">Transmembrane</keyword>
<dbReference type="Proteomes" id="UP000766550">
    <property type="component" value="Unassembled WGS sequence"/>
</dbReference>
<keyword evidence="2" id="KW-1133">Transmembrane helix</keyword>
<dbReference type="AlphaFoldDB" id="A0A8J8C4D7"/>
<evidence type="ECO:0000313" key="4">
    <source>
        <dbReference type="Proteomes" id="UP000766550"/>
    </source>
</evidence>
<name>A0A8J8C4D7_9EURY</name>
<evidence type="ECO:0000256" key="2">
    <source>
        <dbReference type="SAM" id="Phobius"/>
    </source>
</evidence>
<keyword evidence="4" id="KW-1185">Reference proteome</keyword>
<reference evidence="3 4" key="1">
    <citation type="submission" date="2021-06" db="EMBL/GenBank/DDBJ databases">
        <title>New haloarchaea isolates fom saline soil.</title>
        <authorList>
            <person name="Duran-Viseras A."/>
            <person name="Sanchez-Porro C.S."/>
            <person name="Ventosa A."/>
        </authorList>
    </citation>
    <scope>NUCLEOTIDE SEQUENCE [LARGE SCALE GENOMIC DNA]</scope>
    <source>
        <strain evidence="3 4">JCM 183640</strain>
    </source>
</reference>
<accession>A0A8J8C4D7</accession>